<comment type="caution">
    <text evidence="3">The sequence shown here is derived from an EMBL/GenBank/DDBJ whole genome shotgun (WGS) entry which is preliminary data.</text>
</comment>
<evidence type="ECO:0000313" key="3">
    <source>
        <dbReference type="EMBL" id="GLQ18587.1"/>
    </source>
</evidence>
<evidence type="ECO:0000256" key="1">
    <source>
        <dbReference type="SAM" id="MobiDB-lite"/>
    </source>
</evidence>
<evidence type="ECO:0000313" key="4">
    <source>
        <dbReference type="Proteomes" id="UP001161405"/>
    </source>
</evidence>
<dbReference type="SUPFAM" id="SSF159888">
    <property type="entry name" value="YdhG-like"/>
    <property type="match status" value="1"/>
</dbReference>
<organism evidence="3 4">
    <name type="scientific">Maritalea porphyrae</name>
    <dbReference type="NCBI Taxonomy" id="880732"/>
    <lineage>
        <taxon>Bacteria</taxon>
        <taxon>Pseudomonadati</taxon>
        <taxon>Pseudomonadota</taxon>
        <taxon>Alphaproteobacteria</taxon>
        <taxon>Hyphomicrobiales</taxon>
        <taxon>Devosiaceae</taxon>
        <taxon>Maritalea</taxon>
    </lineage>
</organism>
<dbReference type="Proteomes" id="UP001161405">
    <property type="component" value="Unassembled WGS sequence"/>
</dbReference>
<sequence>MVTSIAGDKEMAKNQNKTQETDASVDEYLMQIENDEKRADCFRIREMMERIVGAPAKMWGTAIIGFGNYHYKYESGREGDFMRSGFAARKANIVLYIMAGFSEYEALLEKMGPYKHGKSCLYIKRLSDLDESVLEEIITRSVAYMAEKYPE</sequence>
<dbReference type="InterPro" id="IPR014922">
    <property type="entry name" value="YdhG-like"/>
</dbReference>
<accession>A0ABQ5UV69</accession>
<feature type="region of interest" description="Disordered" evidence="1">
    <location>
        <begin position="1"/>
        <end position="20"/>
    </location>
</feature>
<keyword evidence="4" id="KW-1185">Reference proteome</keyword>
<protein>
    <recommendedName>
        <fullName evidence="2">YdhG-like domain-containing protein</fullName>
    </recommendedName>
</protein>
<reference evidence="3" key="2">
    <citation type="submission" date="2023-01" db="EMBL/GenBank/DDBJ databases">
        <title>Draft genome sequence of Maritalea porphyrae strain NBRC 107169.</title>
        <authorList>
            <person name="Sun Q."/>
            <person name="Mori K."/>
        </authorList>
    </citation>
    <scope>NUCLEOTIDE SEQUENCE</scope>
    <source>
        <strain evidence="3">NBRC 107169</strain>
    </source>
</reference>
<evidence type="ECO:0000259" key="2">
    <source>
        <dbReference type="Pfam" id="PF08818"/>
    </source>
</evidence>
<feature type="domain" description="YdhG-like" evidence="2">
    <location>
        <begin position="37"/>
        <end position="141"/>
    </location>
</feature>
<dbReference type="EMBL" id="BSNI01000002">
    <property type="protein sequence ID" value="GLQ18587.1"/>
    <property type="molecule type" value="Genomic_DNA"/>
</dbReference>
<gene>
    <name evidence="3" type="ORF">GCM10007879_28360</name>
</gene>
<reference evidence="3" key="1">
    <citation type="journal article" date="2014" name="Int. J. Syst. Evol. Microbiol.">
        <title>Complete genome of a new Firmicutes species belonging to the dominant human colonic microbiota ('Ruminococcus bicirculans') reveals two chromosomes and a selective capacity to utilize plant glucans.</title>
        <authorList>
            <consortium name="NISC Comparative Sequencing Program"/>
            <person name="Wegmann U."/>
            <person name="Louis P."/>
            <person name="Goesmann A."/>
            <person name="Henrissat B."/>
            <person name="Duncan S.H."/>
            <person name="Flint H.J."/>
        </authorList>
    </citation>
    <scope>NUCLEOTIDE SEQUENCE</scope>
    <source>
        <strain evidence="3">NBRC 107169</strain>
    </source>
</reference>
<name>A0ABQ5UV69_9HYPH</name>
<proteinExistence type="predicted"/>
<dbReference type="Gene3D" id="3.90.1150.200">
    <property type="match status" value="1"/>
</dbReference>
<dbReference type="Pfam" id="PF08818">
    <property type="entry name" value="DUF1801"/>
    <property type="match status" value="1"/>
</dbReference>